<dbReference type="AlphaFoldDB" id="A0A2U2I5L3"/>
<dbReference type="InterPro" id="IPR009078">
    <property type="entry name" value="Ferritin-like_SF"/>
</dbReference>
<comment type="caution">
    <text evidence="6">The sequence shown here is derived from an EMBL/GenBank/DDBJ whole genome shotgun (WGS) entry which is preliminary data.</text>
</comment>
<gene>
    <name evidence="6" type="ORF">C7C56_004030</name>
</gene>
<dbReference type="EMBL" id="PXWF02000050">
    <property type="protein sequence ID" value="PWF55054.1"/>
    <property type="molecule type" value="Genomic_DNA"/>
</dbReference>
<organism evidence="6 7">
    <name type="scientific">Massilia glaciei</name>
    <dbReference type="NCBI Taxonomy" id="1524097"/>
    <lineage>
        <taxon>Bacteria</taxon>
        <taxon>Pseudomonadati</taxon>
        <taxon>Pseudomonadota</taxon>
        <taxon>Betaproteobacteria</taxon>
        <taxon>Burkholderiales</taxon>
        <taxon>Oxalobacteraceae</taxon>
        <taxon>Telluria group</taxon>
        <taxon>Massilia</taxon>
    </lineage>
</organism>
<sequence length="97" mass="11640">MANEGFHEPIEKLSTLTMDMHRAIQSLMEELEAVDWYNQRCEACTDPELRVLLEHNRDEEKEHAAMLLEWIRRRDPRLDKELKEKLFKEGPITKPHE</sequence>
<name>A0A2U2I5L3_9BURK</name>
<evidence type="ECO:0000256" key="4">
    <source>
        <dbReference type="ARBA" id="ARBA00033738"/>
    </source>
</evidence>
<dbReference type="Proteomes" id="UP000241421">
    <property type="component" value="Unassembled WGS sequence"/>
</dbReference>
<dbReference type="Pfam" id="PF22277">
    <property type="entry name" value="EncFtn-like"/>
    <property type="match status" value="1"/>
</dbReference>
<dbReference type="NCBIfam" id="TIGR04535">
    <property type="entry name" value="ferrit_encaps"/>
    <property type="match status" value="1"/>
</dbReference>
<dbReference type="GO" id="GO:0006879">
    <property type="term" value="P:intracellular iron ion homeostasis"/>
    <property type="evidence" value="ECO:0007669"/>
    <property type="project" value="UniProtKB-KW"/>
</dbReference>
<comment type="subcellular location">
    <subcellularLocation>
        <location evidence="4">Encapsulin nanocompartment</location>
    </subcellularLocation>
</comment>
<evidence type="ECO:0000256" key="3">
    <source>
        <dbReference type="ARBA" id="ARBA00023004"/>
    </source>
</evidence>
<evidence type="ECO:0000313" key="6">
    <source>
        <dbReference type="EMBL" id="PWF55054.1"/>
    </source>
</evidence>
<proteinExistence type="predicted"/>
<dbReference type="InterPro" id="IPR054581">
    <property type="entry name" value="EncFtn-like"/>
</dbReference>
<keyword evidence="3" id="KW-0408">Iron</keyword>
<dbReference type="GO" id="GO:0004322">
    <property type="term" value="F:ferroxidase activity"/>
    <property type="evidence" value="ECO:0007669"/>
    <property type="project" value="InterPro"/>
</dbReference>
<evidence type="ECO:0000313" key="7">
    <source>
        <dbReference type="Proteomes" id="UP000241421"/>
    </source>
</evidence>
<dbReference type="InterPro" id="IPR030907">
    <property type="entry name" value="Ferrit_encaps"/>
</dbReference>
<accession>A0A2U2I5L3</accession>
<evidence type="ECO:0000256" key="2">
    <source>
        <dbReference type="ARBA" id="ARBA00022723"/>
    </source>
</evidence>
<evidence type="ECO:0000256" key="1">
    <source>
        <dbReference type="ARBA" id="ARBA00022434"/>
    </source>
</evidence>
<evidence type="ECO:0000256" key="5">
    <source>
        <dbReference type="ARBA" id="ARBA00033787"/>
    </source>
</evidence>
<keyword evidence="1" id="KW-0409">Iron storage</keyword>
<dbReference type="CDD" id="cd00657">
    <property type="entry name" value="Ferritin_like"/>
    <property type="match status" value="1"/>
</dbReference>
<dbReference type="GO" id="GO:0140737">
    <property type="term" value="C:encapsulin nanocompartment"/>
    <property type="evidence" value="ECO:0007669"/>
    <property type="project" value="UniProtKB-SubCell"/>
</dbReference>
<reference evidence="6 7" key="1">
    <citation type="submission" date="2018-04" db="EMBL/GenBank/DDBJ databases">
        <title>Massilia violaceinigra sp. nov., a novel purple-pigmented bacterium isolated from Tianshan glacier, Xinjiang, China.</title>
        <authorList>
            <person name="Wang H."/>
        </authorList>
    </citation>
    <scope>NUCLEOTIDE SEQUENCE [LARGE SCALE GENOMIC DNA]</scope>
    <source>
        <strain evidence="6 7">B448-2</strain>
    </source>
</reference>
<dbReference type="OrthoDB" id="9796238at2"/>
<keyword evidence="2" id="KW-0479">Metal-binding</keyword>
<keyword evidence="7" id="KW-1185">Reference proteome</keyword>
<dbReference type="RefSeq" id="WP_106756204.1">
    <property type="nucleotide sequence ID" value="NZ_PXWF02000050.1"/>
</dbReference>
<dbReference type="Gene3D" id="6.10.140.1960">
    <property type="match status" value="1"/>
</dbReference>
<protein>
    <submittedName>
        <fullName evidence="6">Ferritin</fullName>
    </submittedName>
</protein>
<dbReference type="SUPFAM" id="SSF47240">
    <property type="entry name" value="Ferritin-like"/>
    <property type="match status" value="1"/>
</dbReference>
<dbReference type="GO" id="GO:0046872">
    <property type="term" value="F:metal ion binding"/>
    <property type="evidence" value="ECO:0007669"/>
    <property type="project" value="UniProtKB-KW"/>
</dbReference>
<keyword evidence="5" id="KW-1284">Encapsulin nanocompartment</keyword>